<dbReference type="InterPro" id="IPR002734">
    <property type="entry name" value="RibDG_C"/>
</dbReference>
<dbReference type="SUPFAM" id="SSF53597">
    <property type="entry name" value="Dihydrofolate reductase-like"/>
    <property type="match status" value="1"/>
</dbReference>
<dbReference type="Pfam" id="PF01872">
    <property type="entry name" value="RibD_C"/>
    <property type="match status" value="1"/>
</dbReference>
<gene>
    <name evidence="2" type="ORF">UFOPK3837_00955</name>
</gene>
<sequence length="177" mass="19133">MLPAIYLKVPKTRANLVQGLGGSFTDALGSSRGISNAIDRELLLDLRSLADVVVTDGETARREGYRIPKACDLAVITRAGYVPAAGVSKRNYVELRMSPPQAIRELIESGYQRILIECGPSLIAEMISVGLIDQLCLTNTSHSKADLPALGIGTARLDWSQQQSDTTFSVWSEIQAS</sequence>
<dbReference type="GO" id="GO:0009231">
    <property type="term" value="P:riboflavin biosynthetic process"/>
    <property type="evidence" value="ECO:0007669"/>
    <property type="project" value="InterPro"/>
</dbReference>
<dbReference type="Gene3D" id="3.40.430.10">
    <property type="entry name" value="Dihydrofolate Reductase, subunit A"/>
    <property type="match status" value="2"/>
</dbReference>
<accession>A0A6J7KTV8</accession>
<feature type="domain" description="Bacterial bifunctional deaminase-reductase C-terminal" evidence="1">
    <location>
        <begin position="88"/>
        <end position="138"/>
    </location>
</feature>
<evidence type="ECO:0000313" key="2">
    <source>
        <dbReference type="EMBL" id="CAB4959200.1"/>
    </source>
</evidence>
<reference evidence="2" key="1">
    <citation type="submission" date="2020-05" db="EMBL/GenBank/DDBJ databases">
        <authorList>
            <person name="Chiriac C."/>
            <person name="Salcher M."/>
            <person name="Ghai R."/>
            <person name="Kavagutti S V."/>
        </authorList>
    </citation>
    <scope>NUCLEOTIDE SEQUENCE</scope>
</reference>
<dbReference type="EMBL" id="CAFBNO010000052">
    <property type="protein sequence ID" value="CAB4959200.1"/>
    <property type="molecule type" value="Genomic_DNA"/>
</dbReference>
<dbReference type="InterPro" id="IPR024072">
    <property type="entry name" value="DHFR-like_dom_sf"/>
</dbReference>
<organism evidence="2">
    <name type="scientific">freshwater metagenome</name>
    <dbReference type="NCBI Taxonomy" id="449393"/>
    <lineage>
        <taxon>unclassified sequences</taxon>
        <taxon>metagenomes</taxon>
        <taxon>ecological metagenomes</taxon>
    </lineage>
</organism>
<name>A0A6J7KTV8_9ZZZZ</name>
<proteinExistence type="predicted"/>
<dbReference type="GO" id="GO:0008703">
    <property type="term" value="F:5-amino-6-(5-phosphoribosylamino)uracil reductase activity"/>
    <property type="evidence" value="ECO:0007669"/>
    <property type="project" value="InterPro"/>
</dbReference>
<dbReference type="AlphaFoldDB" id="A0A6J7KTV8"/>
<protein>
    <submittedName>
        <fullName evidence="2">Unannotated protein</fullName>
    </submittedName>
</protein>
<evidence type="ECO:0000259" key="1">
    <source>
        <dbReference type="Pfam" id="PF01872"/>
    </source>
</evidence>